<sequence>MYTSDVPTSSSHSSKDESKILKVDFSVQPKLPCQVPDSLGDKSDSEDEWSDAYESKPENENVDLMNTSDVPTASLHSSKEESKILILDSGDEPKLSSKVPNSTDDKSAPFGKLSNKKETEETTTETVETTFETVETTFETEEKTSENDSLSETIEVLQLADSASNTLKNFMQQFGLECYFPQSLKLMDVMKVKDPPECVKQKDIALIFIKNLVMINYNCRDQMLLDLIEKINNGGGGEMGVTSSAWKTFLDDYEDENNLEVNPLDLLVAVFKCCNPMLQQVISNKLFMCKLAIPFIFPGFGNNITEEISLWPLRSITLENRTKTSSAEKMSVDCLCDVVSFVRFGRPSSSKSKIMNEILVDQYHNTFFNKDCPLGTSARKISEGLVEAAWFLPSSKSMVLQNTTMFLNLRGDGLVHEKQLNILSKLSNVMVVIIDVDKLEEKILKTTIKHLHFANVCIVLAIDCYQHTKAILREKLELFTASIGNNQQQTDICILSVNGKMRGISQIRSEMRKIITGLIKTPAIPLSQRLLEQSLKTDEDTDILKVSRNAAVNILNSFPQKNSSPKDQIVPLQGKTWYSWSNKLKAVNKTSQYKTLQEEGKIRNQMVEERKKQVKICEENLVVTSFLNTLLPLVNSDNECLSFILWLKLFLDERSRTNVPKYLSHFQLQWKKLKEARDNKVNDDTLTQLKVNLEKSEYQLAEASFGFEHLCREMGQIYEAFQECKSAKNNLICLAKGLPKLAAKMMLLGQPFGIMDGDVANVPLTWVKAVFNQLKELVGEKRLLALSVLGIQSSGKSTLLNTMFGLQFAVSAGRCTRGVFMQLVPVELKASKFDFVLVIDTEGLRAPELAHQKHSQDNELATFVIGLGDVTIVNIKGENTAEMKDVLQIAVHAFLRLKLANDKLNLKQSCVFVHQNVPASDANDKMVQARQKFVEVLDEMTKEAADQENIADIQSFNQVIDFHSESNVWYFSDLWRGDPPMAPANPGYSKSVNTVKEAIMTELTSSRETYLTITDTISRIEDLWNGILKDDFVFSFRNSLELKAYNRMEQECQKITWKLEKFVLEFLQSDAKGRLLNCEKIEELESIVPVLLSKLSNEIQERVQVICTELDSFIEKNTLKDVMIQWTQNKRNRFIIMAETLLMKAKTEINNTKEEVRIKKLQMSEKTKHEIQINNKARELALGMKGQRPSANELEQTFNILWNTWLNRFESKDIRDCIPIKDQIESMICEKFQSDASFLRKNKRLLDKFYGNKSFLECSITDWDISCKEHLSIRRNLFGIGFKEETTDNCRHQAVDVANKIFRKIDILLKELKTQDIRFDSSYVTEIFNIITAEIVDHNEHTNNDYKFNLLPPFRALIISHVVCYIVVFFTEMNEKYNRQHSPKAQMQEYKGTAWVLFQNTVNSRSEDAIAAGFFQEAIIKIVEEHVRDMLPIDAQESVQILYAQGKHSLIKEILINLANSDDFTKYKSFILDPRSYATNWIIGIMNNTLFKKDPVHGSTHYSELAKTRIKKIFSQTKTNIQSATNYCKNANTIGISDWIDSFVKNNNESETMPLSNDSLVHVKNGKVTKFEDFESMLIDKLVEMENKVCKQFEFTTSASIQWKKSPVFEIMNTLWSCPEICMFCKEPCKNTNKDHVQEGRPHRCLQHRPIGIGGFKWLSSKKLQVDFCNHLVPSPYSYIMPGKSGPYKQYKKHFPDWDIPSNDDTSKYWMWVMCKYQNELVKMYNTQPPDIPDNWKSITKQIAIDSLNSP</sequence>
<dbReference type="InterPro" id="IPR052986">
    <property type="entry name" value="VLIG_GTPase"/>
</dbReference>
<evidence type="ECO:0000313" key="5">
    <source>
        <dbReference type="EMBL" id="VDI50465.1"/>
    </source>
</evidence>
<dbReference type="Pfam" id="PF25683">
    <property type="entry name" value="URGCP_GTPase"/>
    <property type="match status" value="1"/>
</dbReference>
<evidence type="ECO:0000256" key="2">
    <source>
        <dbReference type="SAM" id="Coils"/>
    </source>
</evidence>
<dbReference type="InterPro" id="IPR057365">
    <property type="entry name" value="URGCP"/>
</dbReference>
<evidence type="ECO:0000313" key="6">
    <source>
        <dbReference type="Proteomes" id="UP000596742"/>
    </source>
</evidence>
<comment type="caution">
    <text evidence="5">The sequence shown here is derived from an EMBL/GenBank/DDBJ whole genome shotgun (WGS) entry which is preliminary data.</text>
</comment>
<feature type="compositionally biased region" description="Basic and acidic residues" evidence="3">
    <location>
        <begin position="13"/>
        <end position="22"/>
    </location>
</feature>
<dbReference type="Pfam" id="PF25974">
    <property type="entry name" value="URGCP_9th"/>
    <property type="match status" value="1"/>
</dbReference>
<reference evidence="5" key="1">
    <citation type="submission" date="2018-11" db="EMBL/GenBank/DDBJ databases">
        <authorList>
            <person name="Alioto T."/>
            <person name="Alioto T."/>
        </authorList>
    </citation>
    <scope>NUCLEOTIDE SEQUENCE</scope>
</reference>
<comment type="similarity">
    <text evidence="1">Belongs to the TRAFAC class dynamin-like GTPase superfamily. Very large inducible GTPase (VLIG) family.</text>
</comment>
<evidence type="ECO:0000256" key="1">
    <source>
        <dbReference type="ARBA" id="ARBA00006828"/>
    </source>
</evidence>
<name>A0A8B6FN25_MYTGA</name>
<accession>A0A8B6FN25</accession>
<dbReference type="Proteomes" id="UP000596742">
    <property type="component" value="Unassembled WGS sequence"/>
</dbReference>
<dbReference type="Pfam" id="PF25496">
    <property type="entry name" value="URGCP"/>
    <property type="match status" value="1"/>
</dbReference>
<keyword evidence="2" id="KW-0175">Coiled coil</keyword>
<dbReference type="OrthoDB" id="6141954at2759"/>
<evidence type="ECO:0000259" key="4">
    <source>
        <dbReference type="PROSITE" id="PS51717"/>
    </source>
</evidence>
<dbReference type="SUPFAM" id="SSF52540">
    <property type="entry name" value="P-loop containing nucleoside triphosphate hydrolases"/>
    <property type="match status" value="1"/>
</dbReference>
<gene>
    <name evidence="5" type="ORF">MGAL_10B066654</name>
</gene>
<dbReference type="InterPro" id="IPR030383">
    <property type="entry name" value="G_VLIG_dom"/>
</dbReference>
<proteinExistence type="inferred from homology"/>
<dbReference type="GO" id="GO:0005525">
    <property type="term" value="F:GTP binding"/>
    <property type="evidence" value="ECO:0007669"/>
    <property type="project" value="InterPro"/>
</dbReference>
<feature type="region of interest" description="Disordered" evidence="3">
    <location>
        <begin position="1"/>
        <end position="128"/>
    </location>
</feature>
<dbReference type="PROSITE" id="PS51717">
    <property type="entry name" value="G_VLIG"/>
    <property type="match status" value="1"/>
</dbReference>
<dbReference type="InterPro" id="IPR058641">
    <property type="entry name" value="GVIN1_dom"/>
</dbReference>
<organism evidence="5 6">
    <name type="scientific">Mytilus galloprovincialis</name>
    <name type="common">Mediterranean mussel</name>
    <dbReference type="NCBI Taxonomy" id="29158"/>
    <lineage>
        <taxon>Eukaryota</taxon>
        <taxon>Metazoa</taxon>
        <taxon>Spiralia</taxon>
        <taxon>Lophotrochozoa</taxon>
        <taxon>Mollusca</taxon>
        <taxon>Bivalvia</taxon>
        <taxon>Autobranchia</taxon>
        <taxon>Pteriomorphia</taxon>
        <taxon>Mytilida</taxon>
        <taxon>Mytiloidea</taxon>
        <taxon>Mytilidae</taxon>
        <taxon>Mytilinae</taxon>
        <taxon>Mytilus</taxon>
    </lineage>
</organism>
<feature type="coiled-coil region" evidence="2">
    <location>
        <begin position="1135"/>
        <end position="1162"/>
    </location>
</feature>
<dbReference type="Gene3D" id="3.40.50.300">
    <property type="entry name" value="P-loop containing nucleotide triphosphate hydrolases"/>
    <property type="match status" value="1"/>
</dbReference>
<feature type="compositionally biased region" description="Polar residues" evidence="3">
    <location>
        <begin position="64"/>
        <end position="76"/>
    </location>
</feature>
<dbReference type="EMBL" id="UYJE01006953">
    <property type="protein sequence ID" value="VDI50465.1"/>
    <property type="molecule type" value="Genomic_DNA"/>
</dbReference>
<feature type="domain" description="VLIG-type G" evidence="4">
    <location>
        <begin position="780"/>
        <end position="1021"/>
    </location>
</feature>
<dbReference type="InterPro" id="IPR027417">
    <property type="entry name" value="P-loop_NTPase"/>
</dbReference>
<protein>
    <recommendedName>
        <fullName evidence="4">VLIG-type G domain-containing protein</fullName>
    </recommendedName>
</protein>
<dbReference type="PANTHER" id="PTHR14819">
    <property type="entry name" value="GTP-BINDING"/>
    <property type="match status" value="1"/>
</dbReference>
<evidence type="ECO:0000256" key="3">
    <source>
        <dbReference type="SAM" id="MobiDB-lite"/>
    </source>
</evidence>
<keyword evidence="6" id="KW-1185">Reference proteome</keyword>
<dbReference type="PANTHER" id="PTHR14819:SF5">
    <property type="entry name" value="INTERFERON-INDUCED VERY LARGE GTPASE 1"/>
    <property type="match status" value="1"/>
</dbReference>